<dbReference type="PANTHER" id="PTHR34932">
    <property type="entry name" value="TRPL TRANSLOCATION DEFECT PROTEIN 14"/>
    <property type="match status" value="1"/>
</dbReference>
<protein>
    <recommendedName>
        <fullName evidence="1">NadR/Ttd14 AAA domain-containing protein</fullName>
    </recommendedName>
</protein>
<keyword evidence="3" id="KW-1185">Reference proteome</keyword>
<accession>A0A7J7IDZ4</accession>
<evidence type="ECO:0000313" key="2">
    <source>
        <dbReference type="EMBL" id="KAF6000787.1"/>
    </source>
</evidence>
<name>A0A7J7IDZ4_9RHOD</name>
<dbReference type="Proteomes" id="UP000530660">
    <property type="component" value="Unassembled WGS sequence"/>
</dbReference>
<sequence>MDDLLFPAEGLGTQEEFRAGVDDRVGAALKTSVNSLCELGGDGANDLDLQIELKQSSETTAIAHACTADEGERKDLESLSKTETGYSRGPLQKHAVASSAGVDALALATSLGTHYKEIGLVVPPSGEEQGFTPRGRALLDYWRNCNIDDYEYNVGALARQHAVGATHIVSDPASIASPAGTVRDHQVSASPEPATTYPIFRIVLTGGPCAGKTTAMALLAERFRSRGFRVFLVPEAATLLFTGGAGQADIARDSERRILFQSILARFQMTMEDGFYALAKHCGAPAIILCDRGLLDGRAYMSGTEFAQMLDCHSWNLIEMRDQRYDAVLHLVTAADGAESYYTCEGHAARSENLEEARRVDYRTREAWSGHPRLYVIENRNAWQTMFTKLGPNPDGAVLGVPSQTSSEAPSSHTMTPSPSFTEKMERLFAVVCRLVGLPSPANMLDRKYLLATGQHLLSQLQMDPHVRGLQTFRVEQTFLIRVTPKCQSSGCDPCSKPAATSVSWANQEEHVRRRGRDGFHSYTHCIRRRYWESNQDGLGAAHHHRQGSWVELRRNISAQEYSLLLGYADPKHRDLLVWRSCFFYDDAYFVLDRVENANGGPVALLRTSASSLARASFSDAPPKYHLPLADCVLREVTSEPGYTFYAMSRHDTND</sequence>
<dbReference type="GO" id="GO:0035091">
    <property type="term" value="F:phosphatidylinositol binding"/>
    <property type="evidence" value="ECO:0007669"/>
    <property type="project" value="TreeGrafter"/>
</dbReference>
<dbReference type="Gene3D" id="3.40.50.300">
    <property type="entry name" value="P-loop containing nucleotide triphosphate hydrolases"/>
    <property type="match status" value="1"/>
</dbReference>
<dbReference type="InterPro" id="IPR027417">
    <property type="entry name" value="P-loop_NTPase"/>
</dbReference>
<organism evidence="2 3">
    <name type="scientific">Cyanidiococcus yangmingshanensis</name>
    <dbReference type="NCBI Taxonomy" id="2690220"/>
    <lineage>
        <taxon>Eukaryota</taxon>
        <taxon>Rhodophyta</taxon>
        <taxon>Bangiophyceae</taxon>
        <taxon>Cyanidiales</taxon>
        <taxon>Cyanidiaceae</taxon>
        <taxon>Cyanidiococcus</taxon>
    </lineage>
</organism>
<dbReference type="EMBL" id="VWRR01000017">
    <property type="protein sequence ID" value="KAF6000787.1"/>
    <property type="molecule type" value="Genomic_DNA"/>
</dbReference>
<dbReference type="OrthoDB" id="6375174at2759"/>
<comment type="caution">
    <text evidence="2">The sequence shown here is derived from an EMBL/GenBank/DDBJ whole genome shotgun (WGS) entry which is preliminary data.</text>
</comment>
<reference evidence="2 3" key="1">
    <citation type="journal article" date="2020" name="J. Phycol.">
        <title>Comparative genome analysis reveals Cyanidiococcus gen. nov., a new extremophilic red algal genus sister to Cyanidioschyzon (Cyanidioschyzonaceae, Rhodophyta).</title>
        <authorList>
            <person name="Liu S.-L."/>
            <person name="Chiang Y.-R."/>
            <person name="Yoon H.S."/>
            <person name="Fu H.-Y."/>
        </authorList>
    </citation>
    <scope>NUCLEOTIDE SEQUENCE [LARGE SCALE GENOMIC DNA]</scope>
    <source>
        <strain evidence="2 3">THAL066</strain>
    </source>
</reference>
<dbReference type="Gene3D" id="2.40.320.10">
    <property type="entry name" value="Hypothetical Protein Pfu-838710-001"/>
    <property type="match status" value="1"/>
</dbReference>
<dbReference type="Pfam" id="PF13521">
    <property type="entry name" value="AAA_28"/>
    <property type="match status" value="1"/>
</dbReference>
<proteinExistence type="predicted"/>
<evidence type="ECO:0000259" key="1">
    <source>
        <dbReference type="Pfam" id="PF13521"/>
    </source>
</evidence>
<dbReference type="GO" id="GO:0005525">
    <property type="term" value="F:GTP binding"/>
    <property type="evidence" value="ECO:0007669"/>
    <property type="project" value="TreeGrafter"/>
</dbReference>
<feature type="domain" description="NadR/Ttd14 AAA" evidence="1">
    <location>
        <begin position="201"/>
        <end position="384"/>
    </location>
</feature>
<gene>
    <name evidence="2" type="ORF">F1559_000192</name>
</gene>
<dbReference type="InterPro" id="IPR053227">
    <property type="entry name" value="TRPL-trafficking_regulator"/>
</dbReference>
<dbReference type="InterPro" id="IPR038727">
    <property type="entry name" value="NadR/Ttd14_AAA_dom"/>
</dbReference>
<dbReference type="AlphaFoldDB" id="A0A7J7IDZ4"/>
<evidence type="ECO:0000313" key="3">
    <source>
        <dbReference type="Proteomes" id="UP000530660"/>
    </source>
</evidence>
<dbReference type="PANTHER" id="PTHR34932:SF1">
    <property type="entry name" value="TRPL TRANSLOCATION DEFECT PROTEIN 14"/>
    <property type="match status" value="1"/>
</dbReference>
<dbReference type="SUPFAM" id="SSF52540">
    <property type="entry name" value="P-loop containing nucleoside triphosphate hydrolases"/>
    <property type="match status" value="1"/>
</dbReference>
<dbReference type="GO" id="GO:0070300">
    <property type="term" value="F:phosphatidic acid binding"/>
    <property type="evidence" value="ECO:0007669"/>
    <property type="project" value="TreeGrafter"/>
</dbReference>